<proteinExistence type="predicted"/>
<dbReference type="GO" id="GO:0004386">
    <property type="term" value="F:helicase activity"/>
    <property type="evidence" value="ECO:0007669"/>
    <property type="project" value="UniProtKB-KW"/>
</dbReference>
<evidence type="ECO:0000259" key="1">
    <source>
        <dbReference type="Pfam" id="PF21530"/>
    </source>
</evidence>
<name>A0AAV3R1Y0_LITER</name>
<dbReference type="Gene3D" id="3.40.50.300">
    <property type="entry name" value="P-loop containing nucleotide triphosphate hydrolases"/>
    <property type="match status" value="1"/>
</dbReference>
<dbReference type="Pfam" id="PF21530">
    <property type="entry name" value="Pif1_2B_dom"/>
    <property type="match status" value="1"/>
</dbReference>
<dbReference type="Proteomes" id="UP001454036">
    <property type="component" value="Unassembled WGS sequence"/>
</dbReference>
<dbReference type="CDD" id="cd18809">
    <property type="entry name" value="SF1_C_RecD"/>
    <property type="match status" value="1"/>
</dbReference>
<keyword evidence="2" id="KW-0547">Nucleotide-binding</keyword>
<dbReference type="EMBL" id="BAABME010007192">
    <property type="protein sequence ID" value="GAA0170320.1"/>
    <property type="molecule type" value="Genomic_DNA"/>
</dbReference>
<keyword evidence="3" id="KW-1185">Reference proteome</keyword>
<keyword evidence="2" id="KW-0067">ATP-binding</keyword>
<dbReference type="InterPro" id="IPR027417">
    <property type="entry name" value="P-loop_NTPase"/>
</dbReference>
<dbReference type="InterPro" id="IPR049163">
    <property type="entry name" value="Pif1-like_2B_dom"/>
</dbReference>
<dbReference type="AlphaFoldDB" id="A0AAV3R1Y0"/>
<reference evidence="2 3" key="1">
    <citation type="submission" date="2024-01" db="EMBL/GenBank/DDBJ databases">
        <title>The complete chloroplast genome sequence of Lithospermum erythrorhizon: insights into the phylogenetic relationship among Boraginaceae species and the maternal lineages of purple gromwells.</title>
        <authorList>
            <person name="Okada T."/>
            <person name="Watanabe K."/>
        </authorList>
    </citation>
    <scope>NUCLEOTIDE SEQUENCE [LARGE SCALE GENOMIC DNA]</scope>
</reference>
<evidence type="ECO:0000313" key="2">
    <source>
        <dbReference type="EMBL" id="GAA0170320.1"/>
    </source>
</evidence>
<dbReference type="PANTHER" id="PTHR10492:SF92">
    <property type="entry name" value="ATP-DEPENDENT DNA HELICASE"/>
    <property type="match status" value="1"/>
</dbReference>
<organism evidence="2 3">
    <name type="scientific">Lithospermum erythrorhizon</name>
    <name type="common">Purple gromwell</name>
    <name type="synonym">Lithospermum officinale var. erythrorhizon</name>
    <dbReference type="NCBI Taxonomy" id="34254"/>
    <lineage>
        <taxon>Eukaryota</taxon>
        <taxon>Viridiplantae</taxon>
        <taxon>Streptophyta</taxon>
        <taxon>Embryophyta</taxon>
        <taxon>Tracheophyta</taxon>
        <taxon>Spermatophyta</taxon>
        <taxon>Magnoliopsida</taxon>
        <taxon>eudicotyledons</taxon>
        <taxon>Gunneridae</taxon>
        <taxon>Pentapetalae</taxon>
        <taxon>asterids</taxon>
        <taxon>lamiids</taxon>
        <taxon>Boraginales</taxon>
        <taxon>Boraginaceae</taxon>
        <taxon>Boraginoideae</taxon>
        <taxon>Lithospermeae</taxon>
        <taxon>Lithospermum</taxon>
    </lineage>
</organism>
<keyword evidence="2" id="KW-0347">Helicase</keyword>
<protein>
    <submittedName>
        <fullName evidence="2">DNA helicase</fullName>
    </submittedName>
</protein>
<dbReference type="PANTHER" id="PTHR10492">
    <property type="match status" value="1"/>
</dbReference>
<accession>A0AAV3R1Y0</accession>
<gene>
    <name evidence="2" type="ORF">LIER_24611</name>
</gene>
<evidence type="ECO:0000313" key="3">
    <source>
        <dbReference type="Proteomes" id="UP001454036"/>
    </source>
</evidence>
<feature type="domain" description="DNA helicase Pif1-like 2B" evidence="1">
    <location>
        <begin position="81"/>
        <end position="126"/>
    </location>
</feature>
<sequence>MIIPYSSINESLEALIQSVYPDMSHFEIAPFEMMKRTILCPKNEFVNDINSKLIEKFPGQEIVYTSDDKARSAKDQGDYVDYLNSLEPNGLPSHKLVLKKNTPIILLRNINPTEGLCNGTRLICKNLLLNVIGVVIASGQHSGKHVWIPKIPLETNPSDSKYLIPFVRRQIPVRLCFAMTINKSQGQTLNYVGLYLKQPVFSHGQLYVGLSRAKTGKDVKILIIPPTCRDPGTEYTTNVKYNEVLMKANIT</sequence>
<dbReference type="SUPFAM" id="SSF52540">
    <property type="entry name" value="P-loop containing nucleoside triphosphate hydrolases"/>
    <property type="match status" value="1"/>
</dbReference>
<comment type="caution">
    <text evidence="2">The sequence shown here is derived from an EMBL/GenBank/DDBJ whole genome shotgun (WGS) entry which is preliminary data.</text>
</comment>
<keyword evidence="2" id="KW-0378">Hydrolase</keyword>